<feature type="compositionally biased region" description="Polar residues" evidence="1">
    <location>
        <begin position="929"/>
        <end position="939"/>
    </location>
</feature>
<feature type="region of interest" description="Disordered" evidence="1">
    <location>
        <begin position="1283"/>
        <end position="1303"/>
    </location>
</feature>
<dbReference type="EMBL" id="JBDFQZ010000001">
    <property type="protein sequence ID" value="KAK9757778.1"/>
    <property type="molecule type" value="Genomic_DNA"/>
</dbReference>
<protein>
    <submittedName>
        <fullName evidence="3">Uncharacterized protein</fullName>
    </submittedName>
</protein>
<dbReference type="InterPro" id="IPR008480">
    <property type="entry name" value="DUF761_pln"/>
</dbReference>
<dbReference type="Pfam" id="PF05553">
    <property type="entry name" value="DUF761"/>
    <property type="match status" value="1"/>
</dbReference>
<feature type="region of interest" description="Disordered" evidence="1">
    <location>
        <begin position="914"/>
        <end position="943"/>
    </location>
</feature>
<evidence type="ECO:0000313" key="3">
    <source>
        <dbReference type="EMBL" id="KAK9757778.1"/>
    </source>
</evidence>
<name>A0AAW1NFF1_SAPOF</name>
<organism evidence="3 4">
    <name type="scientific">Saponaria officinalis</name>
    <name type="common">Common soapwort</name>
    <name type="synonym">Lychnis saponaria</name>
    <dbReference type="NCBI Taxonomy" id="3572"/>
    <lineage>
        <taxon>Eukaryota</taxon>
        <taxon>Viridiplantae</taxon>
        <taxon>Streptophyta</taxon>
        <taxon>Embryophyta</taxon>
        <taxon>Tracheophyta</taxon>
        <taxon>Spermatophyta</taxon>
        <taxon>Magnoliopsida</taxon>
        <taxon>eudicotyledons</taxon>
        <taxon>Gunneridae</taxon>
        <taxon>Pentapetalae</taxon>
        <taxon>Caryophyllales</taxon>
        <taxon>Caryophyllaceae</taxon>
        <taxon>Caryophylleae</taxon>
        <taxon>Saponaria</taxon>
    </lineage>
</organism>
<gene>
    <name evidence="3" type="ORF">RND81_01G185200</name>
</gene>
<proteinExistence type="predicted"/>
<feature type="compositionally biased region" description="Polar residues" evidence="1">
    <location>
        <begin position="1112"/>
        <end position="1122"/>
    </location>
</feature>
<evidence type="ECO:0000313" key="4">
    <source>
        <dbReference type="Proteomes" id="UP001443914"/>
    </source>
</evidence>
<dbReference type="Proteomes" id="UP001443914">
    <property type="component" value="Unassembled WGS sequence"/>
</dbReference>
<feature type="region of interest" description="Disordered" evidence="1">
    <location>
        <begin position="1010"/>
        <end position="1122"/>
    </location>
</feature>
<comment type="caution">
    <text evidence="3">The sequence shown here is derived from an EMBL/GenBank/DDBJ whole genome shotgun (WGS) entry which is preliminary data.</text>
</comment>
<keyword evidence="4" id="KW-1185">Reference proteome</keyword>
<keyword evidence="2" id="KW-0812">Transmembrane</keyword>
<dbReference type="PANTHER" id="PTHR34059">
    <property type="entry name" value="EXPRESSED PROTEIN"/>
    <property type="match status" value="1"/>
</dbReference>
<evidence type="ECO:0000256" key="2">
    <source>
        <dbReference type="SAM" id="Phobius"/>
    </source>
</evidence>
<reference evidence="3" key="1">
    <citation type="submission" date="2024-03" db="EMBL/GenBank/DDBJ databases">
        <title>WGS assembly of Saponaria officinalis var. Norfolk2.</title>
        <authorList>
            <person name="Jenkins J."/>
            <person name="Shu S."/>
            <person name="Grimwood J."/>
            <person name="Barry K."/>
            <person name="Goodstein D."/>
            <person name="Schmutz J."/>
            <person name="Leebens-Mack J."/>
            <person name="Osbourn A."/>
        </authorList>
    </citation>
    <scope>NUCLEOTIDE SEQUENCE [LARGE SCALE GENOMIC DNA]</scope>
    <source>
        <strain evidence="3">JIC</strain>
    </source>
</reference>
<dbReference type="PANTHER" id="PTHR34059:SF6">
    <property type="entry name" value="DUF4408 DOMAIN-CONTAINING PROTEIN"/>
    <property type="match status" value="1"/>
</dbReference>
<feature type="region of interest" description="Disordered" evidence="1">
    <location>
        <begin position="1209"/>
        <end position="1239"/>
    </location>
</feature>
<accession>A0AAW1NFF1</accession>
<keyword evidence="2" id="KW-1133">Transmembrane helix</keyword>
<feature type="compositionally biased region" description="Basic and acidic residues" evidence="1">
    <location>
        <begin position="1082"/>
        <end position="1098"/>
    </location>
</feature>
<feature type="region of interest" description="Disordered" evidence="1">
    <location>
        <begin position="775"/>
        <end position="856"/>
    </location>
</feature>
<feature type="compositionally biased region" description="Polar residues" evidence="1">
    <location>
        <begin position="786"/>
        <end position="796"/>
    </location>
</feature>
<feature type="transmembrane region" description="Helical" evidence="2">
    <location>
        <begin position="36"/>
        <end position="53"/>
    </location>
</feature>
<keyword evidence="2" id="KW-0472">Membrane</keyword>
<evidence type="ECO:0000256" key="1">
    <source>
        <dbReference type="SAM" id="MobiDB-lite"/>
    </source>
</evidence>
<sequence>MEDDSYRFLRPQSVKKQFNPEFQPNPRKKSMSFSQFVMKFVVIALFLCIIPLFPSEPPEFITDTVFAKMWELIHLLVIGIALSYGLFCRRKNPEQNPLKSQHYQQYNASVLHYSSFCDGRDENPPVEFGKNGVKNGSYEFSGFGNESYVVVRQGCGEKIGEKPLGLPVRSLRSRVLESDSENECGSECDDECCGESSCSKSSSLSRGEKGEDFDGIVGGNSFSNRWGSRSMRDGGFEIHGENGEKFVGVMGRNGWESRSMRAGFVVEKGDLGEHCGKGENLERNVEGNGFSNRWDSRSKRDGGFEVHGEKGENFEGVMGRNGWESRSMRAGFVVEKGDLGEHCGKGENLERNVEGNGFSNRWDSRSKRDGGFEVHGEKGENFEGIVGSNGFRNGWESRGMGAGFAVEKGDLEVHCGKGENLEGNGFLNRWNSRSMRDGFMEGDGGFEIHGEKGDIFEGVMGSNGVRNGCGSRSMRTGFVAEKGDFENFEGNVGSNGFQNGWDTKAGFGAEKGDFEGSGGGNVLLNGWNPRSMMSGFKVGNADFELASKKGENLVGNEGGSAAQNGWHSRSVRTGFMAGTSTDFELHCGKGDNFDGNVGSNVFPNEWKSRSMRTDFMADGENVELTSWKGENLEGNVGNYPSISRKSRSMRSDFVVNEGTFESELSKPQASMSQVQGASCGMNPGFCSWLPESPNMVTNARFPNFHTRVNDFNLAGSTPTLENFTTPSNFFMPSTTTPPSVTVSTSDFASGSMMYNYENCNWGTSPILESENKFDGNSALFMPSENDVGQPTYGSSPKKNEENFMPQTPEAPPSVACPSADLGSSVRKSKRSKSKLGLSGKKSKQQSERDASASRVVSPVTVPTPVDDVALPTNGSFPNKSKDFFVSIASNGKKTSVDSGSSIGNADFFIPEGAGLPSIPAPNDEPASFGKSSTSPNLNHGTLHKTDNVVMPEIDNETLKHDVIAQSTKGSIPEKWDEDCFVIPLSENNDTEDVVQVVQDDPAPELTCLSDVASSSSQMPHDEQRSDSSEQINEAEEDVELKGTTNFSEIETFKPSTPSPPPQVQIRARGSDPEIPSSVESSSRAHSDRFLIDERHDNEEGSPLTPKRGKSLSKASDSRGFSCTSFFDRDLRRSFRNEAREENRTSEGDQYVGRTGKCSCLSLDVRPTLSKAALKGKSVRTIRPREVVPEKREDAAGKKEQSSEMVLIKIGISEKRSSSNGRKREKNGNAETSIIVGVNSDGGDTSTKAAVLCDVKEDKSDSEIDKKADEFIAKFKEQIRLQKVSAGTASSRRQLPRRNSLYRT</sequence>